<evidence type="ECO:0000313" key="3">
    <source>
        <dbReference type="Proteomes" id="UP000215256"/>
    </source>
</evidence>
<dbReference type="Proteomes" id="UP000215256">
    <property type="component" value="Plasmid unnamed1"/>
</dbReference>
<dbReference type="KEGG" id="och:CES85_3602"/>
<dbReference type="InterPro" id="IPR007374">
    <property type="entry name" value="ASCH_domain"/>
</dbReference>
<keyword evidence="2" id="KW-0614">Plasmid</keyword>
<evidence type="ECO:0000259" key="1">
    <source>
        <dbReference type="SMART" id="SM01022"/>
    </source>
</evidence>
<dbReference type="PIRSF" id="PIRSF021320">
    <property type="entry name" value="DUF984"/>
    <property type="match status" value="1"/>
</dbReference>
<dbReference type="Pfam" id="PF04266">
    <property type="entry name" value="ASCH"/>
    <property type="match status" value="1"/>
</dbReference>
<sequence length="135" mass="15313">MAANKEEMNWSGLDRFSFGDSSRLADELLALVLSGQKTATCWSVQDGMQTSIGKRMVVCDGSGRPRAVVETISLEQRSFQNVDQAFARKEGEGDLTLEWWREAHMSYFKRNGGFDPSMLLWCEEFKLVKEIALHD</sequence>
<dbReference type="AlphaFoldDB" id="A0A248UPG3"/>
<dbReference type="PANTHER" id="PTHR39203">
    <property type="entry name" value="CYTOPLASMIC PROTEIN-RELATED"/>
    <property type="match status" value="1"/>
</dbReference>
<name>A0A248UPG3_9HYPH</name>
<dbReference type="CDD" id="cd06553">
    <property type="entry name" value="ASCH_Ef3133_like"/>
    <property type="match status" value="1"/>
</dbReference>
<dbReference type="Gene3D" id="3.10.400.10">
    <property type="entry name" value="Sulfate adenylyltransferase"/>
    <property type="match status" value="1"/>
</dbReference>
<gene>
    <name evidence="2" type="ORF">CES85_3602</name>
</gene>
<evidence type="ECO:0000313" key="2">
    <source>
        <dbReference type="EMBL" id="ASV88534.1"/>
    </source>
</evidence>
<feature type="domain" description="ASCH" evidence="1">
    <location>
        <begin position="16"/>
        <end position="129"/>
    </location>
</feature>
<dbReference type="InterPro" id="IPR015947">
    <property type="entry name" value="PUA-like_sf"/>
</dbReference>
<protein>
    <submittedName>
        <fullName evidence="2">ASCH domain protein</fullName>
    </submittedName>
</protein>
<dbReference type="InterPro" id="IPR009326">
    <property type="entry name" value="DUF984"/>
</dbReference>
<organism evidence="2 3">
    <name type="scientific">Ochrobactrum quorumnocens</name>
    <dbReference type="NCBI Taxonomy" id="271865"/>
    <lineage>
        <taxon>Bacteria</taxon>
        <taxon>Pseudomonadati</taxon>
        <taxon>Pseudomonadota</taxon>
        <taxon>Alphaproteobacteria</taxon>
        <taxon>Hyphomicrobiales</taxon>
        <taxon>Brucellaceae</taxon>
        <taxon>Brucella/Ochrobactrum group</taxon>
        <taxon>Ochrobactrum</taxon>
    </lineage>
</organism>
<geneLocation type="plasmid" evidence="2 3">
    <name>unnamed1</name>
</geneLocation>
<dbReference type="RefSeq" id="WP_244923339.1">
    <property type="nucleotide sequence ID" value="NZ_CP022605.1"/>
</dbReference>
<dbReference type="PANTHER" id="PTHR39203:SF1">
    <property type="entry name" value="CYTOPLASMIC PROTEIN"/>
    <property type="match status" value="1"/>
</dbReference>
<dbReference type="SMART" id="SM01022">
    <property type="entry name" value="ASCH"/>
    <property type="match status" value="1"/>
</dbReference>
<proteinExistence type="predicted"/>
<reference evidence="2 3" key="1">
    <citation type="submission" date="2017-07" db="EMBL/GenBank/DDBJ databases">
        <title>Phylogenetic study on the rhizospheric bacterium Ochrobactrum sp. A44.</title>
        <authorList>
            <person name="Krzyzanowska D.M."/>
            <person name="Ossowicki A."/>
            <person name="Rajewska M."/>
            <person name="Maciag T."/>
            <person name="Kaczynski Z."/>
            <person name="Czerwicka M."/>
            <person name="Jafra S."/>
        </authorList>
    </citation>
    <scope>NUCLEOTIDE SEQUENCE [LARGE SCALE GENOMIC DNA]</scope>
    <source>
        <strain evidence="2 3">A44</strain>
        <plasmid evidence="2 3">unnamed1</plasmid>
    </source>
</reference>
<dbReference type="SUPFAM" id="SSF88697">
    <property type="entry name" value="PUA domain-like"/>
    <property type="match status" value="1"/>
</dbReference>
<dbReference type="EMBL" id="CP022605">
    <property type="protein sequence ID" value="ASV88534.1"/>
    <property type="molecule type" value="Genomic_DNA"/>
</dbReference>
<accession>A0A248UPG3</accession>